<dbReference type="GO" id="GO:0004519">
    <property type="term" value="F:endonuclease activity"/>
    <property type="evidence" value="ECO:0007669"/>
    <property type="project" value="UniProtKB-KW"/>
</dbReference>
<dbReference type="GO" id="GO:0016787">
    <property type="term" value="F:hydrolase activity"/>
    <property type="evidence" value="ECO:0007669"/>
    <property type="project" value="UniProtKB-KW"/>
</dbReference>
<comment type="similarity">
    <text evidence="1">Belongs to the HicA mRNA interferase family.</text>
</comment>
<protein>
    <submittedName>
        <fullName evidence="8">Putative RNA binding protein YcfA (HicA-like mRNA interferase family)</fullName>
    </submittedName>
</protein>
<evidence type="ECO:0000256" key="7">
    <source>
        <dbReference type="ARBA" id="ARBA00023016"/>
    </source>
</evidence>
<evidence type="ECO:0000256" key="6">
    <source>
        <dbReference type="ARBA" id="ARBA00022884"/>
    </source>
</evidence>
<dbReference type="EMBL" id="SMAL01000003">
    <property type="protein sequence ID" value="TCT15637.1"/>
    <property type="molecule type" value="Genomic_DNA"/>
</dbReference>
<sequence length="75" mass="8407">MGSKYPILKPNEIIKALSKLGFVKVSQRGSHSKYKNDTTPQKVVIIPMHSEIARGTLKSILQQADLELDDFLNLL</sequence>
<evidence type="ECO:0000256" key="5">
    <source>
        <dbReference type="ARBA" id="ARBA00022801"/>
    </source>
</evidence>
<dbReference type="InterPro" id="IPR012933">
    <property type="entry name" value="HicA_mRNA_interferase"/>
</dbReference>
<evidence type="ECO:0000256" key="3">
    <source>
        <dbReference type="ARBA" id="ARBA00022722"/>
    </source>
</evidence>
<reference evidence="8 9" key="1">
    <citation type="submission" date="2019-03" db="EMBL/GenBank/DDBJ databases">
        <title>Genomic Encyclopedia of Type Strains, Phase IV (KMG-IV): sequencing the most valuable type-strain genomes for metagenomic binning, comparative biology and taxonomic classification.</title>
        <authorList>
            <person name="Goeker M."/>
        </authorList>
    </citation>
    <scope>NUCLEOTIDE SEQUENCE [LARGE SCALE GENOMIC DNA]</scope>
    <source>
        <strain evidence="8 9">DSM 24629</strain>
    </source>
</reference>
<keyword evidence="3" id="KW-0540">Nuclease</keyword>
<keyword evidence="7" id="KW-0346">Stress response</keyword>
<comment type="caution">
    <text evidence="8">The sequence shown here is derived from an EMBL/GenBank/DDBJ whole genome shotgun (WGS) entry which is preliminary data.</text>
</comment>
<keyword evidence="6" id="KW-0694">RNA-binding</keyword>
<evidence type="ECO:0000256" key="4">
    <source>
        <dbReference type="ARBA" id="ARBA00022759"/>
    </source>
</evidence>
<evidence type="ECO:0000256" key="2">
    <source>
        <dbReference type="ARBA" id="ARBA00022649"/>
    </source>
</evidence>
<dbReference type="InterPro" id="IPR038570">
    <property type="entry name" value="HicA_sf"/>
</dbReference>
<dbReference type="SUPFAM" id="SSF54786">
    <property type="entry name" value="YcfA/nrd intein domain"/>
    <property type="match status" value="1"/>
</dbReference>
<evidence type="ECO:0000313" key="9">
    <source>
        <dbReference type="Proteomes" id="UP000294902"/>
    </source>
</evidence>
<dbReference type="Pfam" id="PF07927">
    <property type="entry name" value="HicA_toxin"/>
    <property type="match status" value="1"/>
</dbReference>
<dbReference type="AlphaFoldDB" id="A0A4R3MS57"/>
<accession>A0A4R3MS57</accession>
<dbReference type="Proteomes" id="UP000294902">
    <property type="component" value="Unassembled WGS sequence"/>
</dbReference>
<dbReference type="GO" id="GO:0003729">
    <property type="term" value="F:mRNA binding"/>
    <property type="evidence" value="ECO:0007669"/>
    <property type="project" value="InterPro"/>
</dbReference>
<dbReference type="RefSeq" id="WP_132251489.1">
    <property type="nucleotide sequence ID" value="NZ_SMAL01000003.1"/>
</dbReference>
<proteinExistence type="inferred from homology"/>
<evidence type="ECO:0000256" key="1">
    <source>
        <dbReference type="ARBA" id="ARBA00006620"/>
    </source>
</evidence>
<keyword evidence="2" id="KW-1277">Toxin-antitoxin system</keyword>
<keyword evidence="9" id="KW-1185">Reference proteome</keyword>
<dbReference type="PANTHER" id="PTHR34873">
    <property type="entry name" value="SSR1766 PROTEIN"/>
    <property type="match status" value="1"/>
</dbReference>
<dbReference type="OrthoDB" id="286048at2"/>
<keyword evidence="5" id="KW-0378">Hydrolase</keyword>
<evidence type="ECO:0000313" key="8">
    <source>
        <dbReference type="EMBL" id="TCT15637.1"/>
    </source>
</evidence>
<gene>
    <name evidence="8" type="ORF">EDC18_103345</name>
</gene>
<dbReference type="PANTHER" id="PTHR34873:SF3">
    <property type="entry name" value="ADDICTION MODULE TOXIN, HICA FAMILY"/>
    <property type="match status" value="1"/>
</dbReference>
<name>A0A4R3MS57_9FIRM</name>
<dbReference type="Gene3D" id="3.30.920.30">
    <property type="entry name" value="Hypothetical protein"/>
    <property type="match status" value="1"/>
</dbReference>
<keyword evidence="4" id="KW-0255">Endonuclease</keyword>
<organism evidence="8 9">
    <name type="scientific">Natranaerovirga pectinivora</name>
    <dbReference type="NCBI Taxonomy" id="682400"/>
    <lineage>
        <taxon>Bacteria</taxon>
        <taxon>Bacillati</taxon>
        <taxon>Bacillota</taxon>
        <taxon>Clostridia</taxon>
        <taxon>Lachnospirales</taxon>
        <taxon>Natranaerovirgaceae</taxon>
        <taxon>Natranaerovirga</taxon>
    </lineage>
</organism>